<dbReference type="Pfam" id="PF01979">
    <property type="entry name" value="Amidohydro_1"/>
    <property type="match status" value="1"/>
</dbReference>
<keyword evidence="4" id="KW-1185">Reference proteome</keyword>
<sequence length="423" mass="45208">MNILLKSLVILLVTVVSSAAVAETILIKNAKVYTQTSAGILENADVLIEDGLIRNIGEGLSSDDARVIDAKGSVVTSGLFALGNQIGLVEIGAVEGTNDAATELEGFGAAFSVDEIFNAKSTLVPMNRAGGVTRTLIKPYNGTSIFAGLGSIMDLSGDFDSVIVSDVAVFAIYGEYAASLNGGSRAAALHDLEQAFSQAKEYAENTAAVKSGEYRELDYSMDDLQTLNRVLDNEIPLVVSVNRASDILTILKFAKKYGVNLVLEGVAEGWQVAKQIAEADVPVMLNPMDNIPGSFESQGKRYDNAALLSKAGVKVMFTSETHNAQNIRFAAGNAVAYGMPYDKALAAITHLPAKVFGGASNYGKLMPGFKAELVVWSGDPFEVTTYVKSVITDGKVADLNTRAKRLEKRYKDISNDQNTFYRK</sequence>
<evidence type="ECO:0000313" key="4">
    <source>
        <dbReference type="Proteomes" id="UP001501294"/>
    </source>
</evidence>
<dbReference type="InterPro" id="IPR051781">
    <property type="entry name" value="Metallo-dep_Hydrolase"/>
</dbReference>
<keyword evidence="1" id="KW-0732">Signal</keyword>
<evidence type="ECO:0000259" key="2">
    <source>
        <dbReference type="Pfam" id="PF01979"/>
    </source>
</evidence>
<dbReference type="Proteomes" id="UP001501294">
    <property type="component" value="Unassembled WGS sequence"/>
</dbReference>
<dbReference type="PANTHER" id="PTHR43135">
    <property type="entry name" value="ALPHA-D-RIBOSE 1-METHYLPHOSPHONATE 5-TRIPHOSPHATE DIPHOSPHATASE"/>
    <property type="match status" value="1"/>
</dbReference>
<dbReference type="InterPro" id="IPR032466">
    <property type="entry name" value="Metal_Hydrolase"/>
</dbReference>
<dbReference type="Gene3D" id="3.20.20.140">
    <property type="entry name" value="Metal-dependent hydrolases"/>
    <property type="match status" value="2"/>
</dbReference>
<accession>A0ABP8I8E6</accession>
<organism evidence="3 4">
    <name type="scientific">Kangiella taiwanensis</name>
    <dbReference type="NCBI Taxonomy" id="1079179"/>
    <lineage>
        <taxon>Bacteria</taxon>
        <taxon>Pseudomonadati</taxon>
        <taxon>Pseudomonadota</taxon>
        <taxon>Gammaproteobacteria</taxon>
        <taxon>Kangiellales</taxon>
        <taxon>Kangiellaceae</taxon>
        <taxon>Kangiella</taxon>
    </lineage>
</organism>
<feature type="signal peptide" evidence="1">
    <location>
        <begin position="1"/>
        <end position="22"/>
    </location>
</feature>
<dbReference type="EMBL" id="BAABFU010000003">
    <property type="protein sequence ID" value="GAA4353568.1"/>
    <property type="molecule type" value="Genomic_DNA"/>
</dbReference>
<reference evidence="4" key="1">
    <citation type="journal article" date="2019" name="Int. J. Syst. Evol. Microbiol.">
        <title>The Global Catalogue of Microorganisms (GCM) 10K type strain sequencing project: providing services to taxonomists for standard genome sequencing and annotation.</title>
        <authorList>
            <consortium name="The Broad Institute Genomics Platform"/>
            <consortium name="The Broad Institute Genome Sequencing Center for Infectious Disease"/>
            <person name="Wu L."/>
            <person name="Ma J."/>
        </authorList>
    </citation>
    <scope>NUCLEOTIDE SEQUENCE [LARGE SCALE GENOMIC DNA]</scope>
    <source>
        <strain evidence="4">JCM 17727</strain>
    </source>
</reference>
<proteinExistence type="predicted"/>
<dbReference type="InterPro" id="IPR006680">
    <property type="entry name" value="Amidohydro-rel"/>
</dbReference>
<evidence type="ECO:0000256" key="1">
    <source>
        <dbReference type="SAM" id="SignalP"/>
    </source>
</evidence>
<gene>
    <name evidence="3" type="ORF">GCM10023150_22350</name>
</gene>
<comment type="caution">
    <text evidence="3">The sequence shown here is derived from an EMBL/GenBank/DDBJ whole genome shotgun (WGS) entry which is preliminary data.</text>
</comment>
<dbReference type="RefSeq" id="WP_223579034.1">
    <property type="nucleotide sequence ID" value="NZ_BAABFU010000003.1"/>
</dbReference>
<feature type="domain" description="Amidohydrolase-related" evidence="2">
    <location>
        <begin position="273"/>
        <end position="396"/>
    </location>
</feature>
<dbReference type="InterPro" id="IPR011059">
    <property type="entry name" value="Metal-dep_hydrolase_composite"/>
</dbReference>
<dbReference type="SUPFAM" id="SSF51338">
    <property type="entry name" value="Composite domain of metallo-dependent hydrolases"/>
    <property type="match status" value="1"/>
</dbReference>
<evidence type="ECO:0000313" key="3">
    <source>
        <dbReference type="EMBL" id="GAA4353568.1"/>
    </source>
</evidence>
<dbReference type="SUPFAM" id="SSF51556">
    <property type="entry name" value="Metallo-dependent hydrolases"/>
    <property type="match status" value="1"/>
</dbReference>
<protein>
    <submittedName>
        <fullName evidence="3">Amidohydrolase family protein</fullName>
    </submittedName>
</protein>
<name>A0ABP8I8E6_9GAMM</name>
<feature type="chain" id="PRO_5046658360" evidence="1">
    <location>
        <begin position="23"/>
        <end position="423"/>
    </location>
</feature>
<dbReference type="PANTHER" id="PTHR43135:SF3">
    <property type="entry name" value="ALPHA-D-RIBOSE 1-METHYLPHOSPHONATE 5-TRIPHOSPHATE DIPHOSPHATASE"/>
    <property type="match status" value="1"/>
</dbReference>